<dbReference type="InterPro" id="IPR018983">
    <property type="entry name" value="U3_snoRNA-assocProt_15_C"/>
</dbReference>
<evidence type="ECO:0000313" key="9">
    <source>
        <dbReference type="EMBL" id="ETN41536.1"/>
    </source>
</evidence>
<protein>
    <recommendedName>
        <fullName evidence="8">U3 small nucleolar RNA-associated protein 15 C-terminal domain-containing protein</fullName>
    </recommendedName>
</protein>
<evidence type="ECO:0000313" key="10">
    <source>
        <dbReference type="Proteomes" id="UP000030752"/>
    </source>
</evidence>
<feature type="repeat" description="WD" evidence="6">
    <location>
        <begin position="171"/>
        <end position="212"/>
    </location>
</feature>
<dbReference type="InterPro" id="IPR020472">
    <property type="entry name" value="WD40_PAC1"/>
</dbReference>
<dbReference type="InterPro" id="IPR019775">
    <property type="entry name" value="WD40_repeat_CS"/>
</dbReference>
<sequence length="534" mass="58859">MAAEVKPISHIKLPSRPSAATPEQTYWRSFKSPQNLTSPANQAITHITQPGAPLNAATSPSEFFAVTTGARVQLFSHRTRKLVKTISRFDDTAYSGELRADGRVLAAGDETGTIQVFDVGSRAILKTWKQAKQPVRTVKWHPTEPTSLMSCGDDTTVRTWDLPAEKSETTLRGHTDYVRCGAYLPSSNLLVSGSYDTTIKIWDPRTSAAVMTFTHNAGIESVLPMPDAQTLLAAAGPTIAVLDIVAGKPRQILTNHQKTVTSLCLASHGSRLVSGALDGHMKVFETVGWNVVAGSRYPSPILSLSVVVSGSAREDKHIAVGTSSGLLSIKTRLSGEQKAKERERQREMDALLAGKIADYDAKQAKKRGRGWEKRFRGKDYDGGDADLIIEGNDRTKPKKLKKWEQSLHKGRYAEALDFALDGRDRMTVFTLLNHLRYRSALRAALEGRNETTLQPMLGWVYDNISSSNERFVGLCVETSMTIMELYAQALTESPVLEKHINKLRRRVLEEVERAKMASETMGMLGLVWEGVAEP</sequence>
<evidence type="ECO:0000256" key="7">
    <source>
        <dbReference type="SAM" id="MobiDB-lite"/>
    </source>
</evidence>
<dbReference type="InterPro" id="IPR036322">
    <property type="entry name" value="WD40_repeat_dom_sf"/>
</dbReference>
<dbReference type="Pfam" id="PF00400">
    <property type="entry name" value="WD40"/>
    <property type="match status" value="3"/>
</dbReference>
<dbReference type="GO" id="GO:0045943">
    <property type="term" value="P:positive regulation of transcription by RNA polymerase I"/>
    <property type="evidence" value="ECO:0007669"/>
    <property type="project" value="TreeGrafter"/>
</dbReference>
<dbReference type="PROSITE" id="PS50082">
    <property type="entry name" value="WD_REPEATS_2"/>
    <property type="match status" value="3"/>
</dbReference>
<comment type="subcellular location">
    <subcellularLocation>
        <location evidence="1">Nucleus</location>
        <location evidence="1">Nucleolus</location>
    </subcellularLocation>
</comment>
<feature type="repeat" description="WD" evidence="6">
    <location>
        <begin position="128"/>
        <end position="170"/>
    </location>
</feature>
<dbReference type="InterPro" id="IPR001680">
    <property type="entry name" value="WD40_rpt"/>
</dbReference>
<evidence type="ECO:0000256" key="1">
    <source>
        <dbReference type="ARBA" id="ARBA00004604"/>
    </source>
</evidence>
<evidence type="ECO:0000256" key="5">
    <source>
        <dbReference type="ARBA" id="ARBA00023242"/>
    </source>
</evidence>
<reference evidence="9 10" key="1">
    <citation type="submission" date="2013-03" db="EMBL/GenBank/DDBJ databases">
        <title>The Genome Sequence of Phialophora europaea CBS 101466.</title>
        <authorList>
            <consortium name="The Broad Institute Genomics Platform"/>
            <person name="Cuomo C."/>
            <person name="de Hoog S."/>
            <person name="Gorbushina A."/>
            <person name="Walker B."/>
            <person name="Young S.K."/>
            <person name="Zeng Q."/>
            <person name="Gargeya S."/>
            <person name="Fitzgerald M."/>
            <person name="Haas B."/>
            <person name="Abouelleil A."/>
            <person name="Allen A.W."/>
            <person name="Alvarado L."/>
            <person name="Arachchi H.M."/>
            <person name="Berlin A.M."/>
            <person name="Chapman S.B."/>
            <person name="Gainer-Dewar J."/>
            <person name="Goldberg J."/>
            <person name="Griggs A."/>
            <person name="Gujja S."/>
            <person name="Hansen M."/>
            <person name="Howarth C."/>
            <person name="Imamovic A."/>
            <person name="Ireland A."/>
            <person name="Larimer J."/>
            <person name="McCowan C."/>
            <person name="Murphy C."/>
            <person name="Pearson M."/>
            <person name="Poon T.W."/>
            <person name="Priest M."/>
            <person name="Roberts A."/>
            <person name="Saif S."/>
            <person name="Shea T."/>
            <person name="Sisk P."/>
            <person name="Sykes S."/>
            <person name="Wortman J."/>
            <person name="Nusbaum C."/>
            <person name="Birren B."/>
        </authorList>
    </citation>
    <scope>NUCLEOTIDE SEQUENCE [LARGE SCALE GENOMIC DNA]</scope>
    <source>
        <strain evidence="9 10">CBS 101466</strain>
    </source>
</reference>
<dbReference type="Proteomes" id="UP000030752">
    <property type="component" value="Unassembled WGS sequence"/>
</dbReference>
<dbReference type="SMART" id="SM00320">
    <property type="entry name" value="WD40"/>
    <property type="match status" value="5"/>
</dbReference>
<evidence type="ECO:0000256" key="4">
    <source>
        <dbReference type="ARBA" id="ARBA00022737"/>
    </source>
</evidence>
<feature type="domain" description="U3 small nucleolar RNA-associated protein 15 C-terminal" evidence="8">
    <location>
        <begin position="379"/>
        <end position="526"/>
    </location>
</feature>
<dbReference type="PANTHER" id="PTHR19924:SF26">
    <property type="entry name" value="U3 SMALL NUCLEOLAR RNA-ASSOCIATED PROTEIN 15 HOMOLOG"/>
    <property type="match status" value="1"/>
</dbReference>
<accession>W2RYG2</accession>
<organism evidence="9 10">
    <name type="scientific">Cyphellophora europaea (strain CBS 101466)</name>
    <name type="common">Phialophora europaea</name>
    <dbReference type="NCBI Taxonomy" id="1220924"/>
    <lineage>
        <taxon>Eukaryota</taxon>
        <taxon>Fungi</taxon>
        <taxon>Dikarya</taxon>
        <taxon>Ascomycota</taxon>
        <taxon>Pezizomycotina</taxon>
        <taxon>Eurotiomycetes</taxon>
        <taxon>Chaetothyriomycetidae</taxon>
        <taxon>Chaetothyriales</taxon>
        <taxon>Cyphellophoraceae</taxon>
        <taxon>Cyphellophora</taxon>
    </lineage>
</organism>
<keyword evidence="5" id="KW-0539">Nucleus</keyword>
<dbReference type="PANTHER" id="PTHR19924">
    <property type="entry name" value="UTP15 U3 SMALL NUCLEOLAR RNA-ASSOCIATED PROTEIN 15 FAMILY MEMBER"/>
    <property type="match status" value="1"/>
</dbReference>
<dbReference type="GO" id="GO:0006364">
    <property type="term" value="P:rRNA processing"/>
    <property type="evidence" value="ECO:0007669"/>
    <property type="project" value="UniProtKB-KW"/>
</dbReference>
<dbReference type="Pfam" id="PF09384">
    <property type="entry name" value="UTP15_C"/>
    <property type="match status" value="1"/>
</dbReference>
<dbReference type="OrthoDB" id="431715at2759"/>
<evidence type="ECO:0000256" key="6">
    <source>
        <dbReference type="PROSITE-ProRule" id="PRU00221"/>
    </source>
</evidence>
<dbReference type="EMBL" id="KB822719">
    <property type="protein sequence ID" value="ETN41536.1"/>
    <property type="molecule type" value="Genomic_DNA"/>
</dbReference>
<dbReference type="PROSITE" id="PS00678">
    <property type="entry name" value="WD_REPEATS_1"/>
    <property type="match status" value="1"/>
</dbReference>
<evidence type="ECO:0000256" key="2">
    <source>
        <dbReference type="ARBA" id="ARBA00022552"/>
    </source>
</evidence>
<dbReference type="eggNOG" id="KOG0310">
    <property type="taxonomic scope" value="Eukaryota"/>
</dbReference>
<dbReference type="RefSeq" id="XP_008716045.1">
    <property type="nucleotide sequence ID" value="XM_008717823.1"/>
</dbReference>
<keyword evidence="2" id="KW-0698">rRNA processing</keyword>
<keyword evidence="3 6" id="KW-0853">WD repeat</keyword>
<dbReference type="GO" id="GO:0005730">
    <property type="term" value="C:nucleolus"/>
    <property type="evidence" value="ECO:0007669"/>
    <property type="project" value="UniProtKB-SubCell"/>
</dbReference>
<feature type="region of interest" description="Disordered" evidence="7">
    <location>
        <begin position="1"/>
        <end position="23"/>
    </location>
</feature>
<dbReference type="FunCoup" id="W2RYG2">
    <property type="interactions" value="942"/>
</dbReference>
<dbReference type="CDD" id="cd00200">
    <property type="entry name" value="WD40"/>
    <property type="match status" value="1"/>
</dbReference>
<dbReference type="PRINTS" id="PR00320">
    <property type="entry name" value="GPROTEINBRPT"/>
</dbReference>
<evidence type="ECO:0000259" key="8">
    <source>
        <dbReference type="Pfam" id="PF09384"/>
    </source>
</evidence>
<dbReference type="PROSITE" id="PS50294">
    <property type="entry name" value="WD_REPEATS_REGION"/>
    <property type="match status" value="1"/>
</dbReference>
<dbReference type="GeneID" id="19970811"/>
<dbReference type="InParanoid" id="W2RYG2"/>
<dbReference type="VEuPathDB" id="FungiDB:HMPREF1541_03472"/>
<gene>
    <name evidence="9" type="ORF">HMPREF1541_03472</name>
</gene>
<keyword evidence="10" id="KW-1185">Reference proteome</keyword>
<evidence type="ECO:0000256" key="3">
    <source>
        <dbReference type="ARBA" id="ARBA00022574"/>
    </source>
</evidence>
<dbReference type="Gene3D" id="2.130.10.10">
    <property type="entry name" value="YVTN repeat-like/Quinoprotein amine dehydrogenase"/>
    <property type="match status" value="2"/>
</dbReference>
<proteinExistence type="predicted"/>
<feature type="repeat" description="WD" evidence="6">
    <location>
        <begin position="253"/>
        <end position="285"/>
    </location>
</feature>
<dbReference type="AlphaFoldDB" id="W2RYG2"/>
<dbReference type="STRING" id="1220924.W2RYG2"/>
<dbReference type="SUPFAM" id="SSF50978">
    <property type="entry name" value="WD40 repeat-like"/>
    <property type="match status" value="1"/>
</dbReference>
<dbReference type="HOGENOM" id="CLU_021102_2_1_1"/>
<name>W2RYG2_CYPE1</name>
<keyword evidence="4" id="KW-0677">Repeat</keyword>
<dbReference type="InterPro" id="IPR015943">
    <property type="entry name" value="WD40/YVTN_repeat-like_dom_sf"/>
</dbReference>